<feature type="chain" id="PRO_5047322211" evidence="1">
    <location>
        <begin position="24"/>
        <end position="169"/>
    </location>
</feature>
<keyword evidence="3" id="KW-1185">Reference proteome</keyword>
<gene>
    <name evidence="2" type="ORF">GCM10007879_29860</name>
</gene>
<reference evidence="2" key="2">
    <citation type="submission" date="2023-01" db="EMBL/GenBank/DDBJ databases">
        <title>Draft genome sequence of Maritalea porphyrae strain NBRC 107169.</title>
        <authorList>
            <person name="Sun Q."/>
            <person name="Mori K."/>
        </authorList>
    </citation>
    <scope>NUCLEOTIDE SEQUENCE</scope>
    <source>
        <strain evidence="2">NBRC 107169</strain>
    </source>
</reference>
<dbReference type="EMBL" id="BSNI01000002">
    <property type="protein sequence ID" value="GLQ18737.1"/>
    <property type="molecule type" value="Genomic_DNA"/>
</dbReference>
<evidence type="ECO:0000313" key="3">
    <source>
        <dbReference type="Proteomes" id="UP001161405"/>
    </source>
</evidence>
<keyword evidence="1" id="KW-0732">Signal</keyword>
<evidence type="ECO:0000256" key="1">
    <source>
        <dbReference type="SAM" id="SignalP"/>
    </source>
</evidence>
<reference evidence="2" key="1">
    <citation type="journal article" date="2014" name="Int. J. Syst. Evol. Microbiol.">
        <title>Complete genome of a new Firmicutes species belonging to the dominant human colonic microbiota ('Ruminococcus bicirculans') reveals two chromosomes and a selective capacity to utilize plant glucans.</title>
        <authorList>
            <consortium name="NISC Comparative Sequencing Program"/>
            <person name="Wegmann U."/>
            <person name="Louis P."/>
            <person name="Goesmann A."/>
            <person name="Henrissat B."/>
            <person name="Duncan S.H."/>
            <person name="Flint H.J."/>
        </authorList>
    </citation>
    <scope>NUCLEOTIDE SEQUENCE</scope>
    <source>
        <strain evidence="2">NBRC 107169</strain>
    </source>
</reference>
<protein>
    <submittedName>
        <fullName evidence="2">Uncharacterized protein</fullName>
    </submittedName>
</protein>
<dbReference type="RefSeq" id="WP_284365779.1">
    <property type="nucleotide sequence ID" value="NZ_BSNI01000002.1"/>
</dbReference>
<sequence>MKKRTIIAAALIGAMSIASSAIAGQFPTITAENLNKVEMNLPQDFGARRSIVMIAYTQKQQDDVNTWLPFLDQMARKSGVKYYETPVISSGYKLMSGFIDNGMRSGITSKSTRAKTITLYTNVSKFNRAVGVSGKSTIHAIVIDRNGKVLATVSGAYSKDKAKKISAAL</sequence>
<evidence type="ECO:0000313" key="2">
    <source>
        <dbReference type="EMBL" id="GLQ18737.1"/>
    </source>
</evidence>
<accession>A0ABQ5UVM4</accession>
<organism evidence="2 3">
    <name type="scientific">Maritalea porphyrae</name>
    <dbReference type="NCBI Taxonomy" id="880732"/>
    <lineage>
        <taxon>Bacteria</taxon>
        <taxon>Pseudomonadati</taxon>
        <taxon>Pseudomonadota</taxon>
        <taxon>Alphaproteobacteria</taxon>
        <taxon>Hyphomicrobiales</taxon>
        <taxon>Devosiaceae</taxon>
        <taxon>Maritalea</taxon>
    </lineage>
</organism>
<proteinExistence type="predicted"/>
<feature type="signal peptide" evidence="1">
    <location>
        <begin position="1"/>
        <end position="23"/>
    </location>
</feature>
<name>A0ABQ5UVM4_9HYPH</name>
<comment type="caution">
    <text evidence="2">The sequence shown here is derived from an EMBL/GenBank/DDBJ whole genome shotgun (WGS) entry which is preliminary data.</text>
</comment>
<dbReference type="Proteomes" id="UP001161405">
    <property type="component" value="Unassembled WGS sequence"/>
</dbReference>